<organism evidence="1 2">
    <name type="scientific">Humisphaera borealis</name>
    <dbReference type="NCBI Taxonomy" id="2807512"/>
    <lineage>
        <taxon>Bacteria</taxon>
        <taxon>Pseudomonadati</taxon>
        <taxon>Planctomycetota</taxon>
        <taxon>Phycisphaerae</taxon>
        <taxon>Tepidisphaerales</taxon>
        <taxon>Tepidisphaeraceae</taxon>
        <taxon>Humisphaera</taxon>
    </lineage>
</organism>
<evidence type="ECO:0008006" key="3">
    <source>
        <dbReference type="Google" id="ProtNLM"/>
    </source>
</evidence>
<keyword evidence="2" id="KW-1185">Reference proteome</keyword>
<name>A0A7M2X2K4_9BACT</name>
<dbReference type="EMBL" id="CP063458">
    <property type="protein sequence ID" value="QOV91652.1"/>
    <property type="molecule type" value="Genomic_DNA"/>
</dbReference>
<dbReference type="Proteomes" id="UP000593765">
    <property type="component" value="Chromosome"/>
</dbReference>
<dbReference type="RefSeq" id="WP_206294954.1">
    <property type="nucleotide sequence ID" value="NZ_CP063458.1"/>
</dbReference>
<evidence type="ECO:0000313" key="2">
    <source>
        <dbReference type="Proteomes" id="UP000593765"/>
    </source>
</evidence>
<accession>A0A7M2X2K4</accession>
<protein>
    <recommendedName>
        <fullName evidence="3">Anti-sigma factor</fullName>
    </recommendedName>
</protein>
<proteinExistence type="predicted"/>
<evidence type="ECO:0000313" key="1">
    <source>
        <dbReference type="EMBL" id="QOV91652.1"/>
    </source>
</evidence>
<sequence>MPDPTDNLDATQRLMAFADGELNAAQQLEAMRAVAADTDAAKVVEQEIRLRQAVARTLSAGPGPSEALQRSVAALAFQMPAATTAEPSSVARRWVPLGVAAAIALLAGGTLIGRFALQPDRPTIATHPDRDVLPANYIAAATQIHVRCSRGVEHHPHGGWPKTLVSIEEPVKQYVNNNSQHYPDLSSIGFKYLGCGPCGRPEETGVHLLYRSTAGTDTLSLFIEPFTNQVDLAPGTCCYSRTSDVHPVLVWRTQNLVFFMVGNAKAAVESARTAMKLPEPI</sequence>
<gene>
    <name evidence="1" type="ORF">IPV69_09925</name>
</gene>
<reference evidence="1 2" key="1">
    <citation type="submission" date="2020-10" db="EMBL/GenBank/DDBJ databases">
        <title>Wide distribution of Phycisphaera-like planctomycetes from WD2101 soil group in peatlands and genome analysis of the first cultivated representative.</title>
        <authorList>
            <person name="Dedysh S.N."/>
            <person name="Beletsky A.V."/>
            <person name="Ivanova A."/>
            <person name="Kulichevskaya I.S."/>
            <person name="Suzina N.E."/>
            <person name="Philippov D.A."/>
            <person name="Rakitin A.L."/>
            <person name="Mardanov A.V."/>
            <person name="Ravin N.V."/>
        </authorList>
    </citation>
    <scope>NUCLEOTIDE SEQUENCE [LARGE SCALE GENOMIC DNA]</scope>
    <source>
        <strain evidence="1 2">M1803</strain>
    </source>
</reference>
<dbReference type="KEGG" id="hbs:IPV69_09925"/>
<dbReference type="AlphaFoldDB" id="A0A7M2X2K4"/>